<dbReference type="InterPro" id="IPR013096">
    <property type="entry name" value="Cupin_2"/>
</dbReference>
<feature type="domain" description="Cupin type-2" evidence="1">
    <location>
        <begin position="50"/>
        <end position="110"/>
    </location>
</feature>
<evidence type="ECO:0000313" key="3">
    <source>
        <dbReference type="Proteomes" id="UP001589810"/>
    </source>
</evidence>
<dbReference type="RefSeq" id="WP_273942329.1">
    <property type="nucleotide sequence ID" value="NZ_CP097263.1"/>
</dbReference>
<gene>
    <name evidence="2" type="ORF">ACFFH7_09125</name>
</gene>
<dbReference type="Gene3D" id="2.60.120.10">
    <property type="entry name" value="Jelly Rolls"/>
    <property type="match status" value="1"/>
</dbReference>
<evidence type="ECO:0000259" key="1">
    <source>
        <dbReference type="Pfam" id="PF07883"/>
    </source>
</evidence>
<comment type="caution">
    <text evidence="2">The sequence shown here is derived from an EMBL/GenBank/DDBJ whole genome shotgun (WGS) entry which is preliminary data.</text>
</comment>
<name>A0ABV6MN69_9PSEU</name>
<evidence type="ECO:0000313" key="2">
    <source>
        <dbReference type="EMBL" id="MFC0541642.1"/>
    </source>
</evidence>
<reference evidence="2 3" key="1">
    <citation type="submission" date="2024-09" db="EMBL/GenBank/DDBJ databases">
        <authorList>
            <person name="Sun Q."/>
            <person name="Mori K."/>
        </authorList>
    </citation>
    <scope>NUCLEOTIDE SEQUENCE [LARGE SCALE GENOMIC DNA]</scope>
    <source>
        <strain evidence="2 3">TBRC 1432</strain>
    </source>
</reference>
<dbReference type="Proteomes" id="UP001589810">
    <property type="component" value="Unassembled WGS sequence"/>
</dbReference>
<keyword evidence="3" id="KW-1185">Reference proteome</keyword>
<dbReference type="InterPro" id="IPR053146">
    <property type="entry name" value="QDO-like"/>
</dbReference>
<dbReference type="Pfam" id="PF07883">
    <property type="entry name" value="Cupin_2"/>
    <property type="match status" value="1"/>
</dbReference>
<proteinExistence type="predicted"/>
<dbReference type="InterPro" id="IPR014710">
    <property type="entry name" value="RmlC-like_jellyroll"/>
</dbReference>
<accession>A0ABV6MN69</accession>
<sequence length="158" mass="16484">MTDTSRAVTVVTDPDTQAAVNFLGAVVRARIGAEDTAGRFAVLEHAGERGYMSPLHLHEADEETFLVLDGELRVEVGSEAHAVGAGGLALLPRGLPHGFVVVSGSARFLTLHTPAGFDRFVAEVGTPLNVPADVPAPAELTRIAARHGIQIVGPPLLP</sequence>
<dbReference type="EMBL" id="JBHLUD010000002">
    <property type="protein sequence ID" value="MFC0541642.1"/>
    <property type="molecule type" value="Genomic_DNA"/>
</dbReference>
<dbReference type="PANTHER" id="PTHR36440:SF1">
    <property type="entry name" value="PUTATIVE (AFU_ORTHOLOGUE AFUA_8G07350)-RELATED"/>
    <property type="match status" value="1"/>
</dbReference>
<dbReference type="SUPFAM" id="SSF51182">
    <property type="entry name" value="RmlC-like cupins"/>
    <property type="match status" value="1"/>
</dbReference>
<organism evidence="2 3">
    <name type="scientific">Kutzneria chonburiensis</name>
    <dbReference type="NCBI Taxonomy" id="1483604"/>
    <lineage>
        <taxon>Bacteria</taxon>
        <taxon>Bacillati</taxon>
        <taxon>Actinomycetota</taxon>
        <taxon>Actinomycetes</taxon>
        <taxon>Pseudonocardiales</taxon>
        <taxon>Pseudonocardiaceae</taxon>
        <taxon>Kutzneria</taxon>
    </lineage>
</organism>
<dbReference type="PANTHER" id="PTHR36440">
    <property type="entry name" value="PUTATIVE (AFU_ORTHOLOGUE AFUA_8G07350)-RELATED"/>
    <property type="match status" value="1"/>
</dbReference>
<protein>
    <submittedName>
        <fullName evidence="2">Cupin domain-containing protein</fullName>
    </submittedName>
</protein>
<dbReference type="InterPro" id="IPR011051">
    <property type="entry name" value="RmlC_Cupin_sf"/>
</dbReference>